<accession>A0A0E9RZL3</accession>
<proteinExistence type="predicted"/>
<reference evidence="1" key="2">
    <citation type="journal article" date="2015" name="Fish Shellfish Immunol.">
        <title>Early steps in the European eel (Anguilla anguilla)-Vibrio vulnificus interaction in the gills: Role of the RtxA13 toxin.</title>
        <authorList>
            <person name="Callol A."/>
            <person name="Pajuelo D."/>
            <person name="Ebbesson L."/>
            <person name="Teles M."/>
            <person name="MacKenzie S."/>
            <person name="Amaro C."/>
        </authorList>
    </citation>
    <scope>NUCLEOTIDE SEQUENCE</scope>
</reference>
<reference evidence="1" key="1">
    <citation type="submission" date="2014-11" db="EMBL/GenBank/DDBJ databases">
        <authorList>
            <person name="Amaro Gonzalez C."/>
        </authorList>
    </citation>
    <scope>NUCLEOTIDE SEQUENCE</scope>
</reference>
<dbReference type="AlphaFoldDB" id="A0A0E9RZL3"/>
<dbReference type="EMBL" id="GBXM01074782">
    <property type="protein sequence ID" value="JAH33795.1"/>
    <property type="molecule type" value="Transcribed_RNA"/>
</dbReference>
<organism evidence="1">
    <name type="scientific">Anguilla anguilla</name>
    <name type="common">European freshwater eel</name>
    <name type="synonym">Muraena anguilla</name>
    <dbReference type="NCBI Taxonomy" id="7936"/>
    <lineage>
        <taxon>Eukaryota</taxon>
        <taxon>Metazoa</taxon>
        <taxon>Chordata</taxon>
        <taxon>Craniata</taxon>
        <taxon>Vertebrata</taxon>
        <taxon>Euteleostomi</taxon>
        <taxon>Actinopterygii</taxon>
        <taxon>Neopterygii</taxon>
        <taxon>Teleostei</taxon>
        <taxon>Anguilliformes</taxon>
        <taxon>Anguillidae</taxon>
        <taxon>Anguilla</taxon>
    </lineage>
</organism>
<sequence>MQLSYNAELKVYKYAKVHELFTLHLKHHSQA</sequence>
<protein>
    <submittedName>
        <fullName evidence="1">Uncharacterized protein</fullName>
    </submittedName>
</protein>
<evidence type="ECO:0000313" key="1">
    <source>
        <dbReference type="EMBL" id="JAH33795.1"/>
    </source>
</evidence>
<name>A0A0E9RZL3_ANGAN</name>